<feature type="transmembrane region" description="Helical" evidence="1">
    <location>
        <begin position="36"/>
        <end position="53"/>
    </location>
</feature>
<keyword evidence="1" id="KW-1133">Transmembrane helix</keyword>
<protein>
    <submittedName>
        <fullName evidence="2">Uncharacterized protein</fullName>
    </submittedName>
</protein>
<evidence type="ECO:0000313" key="3">
    <source>
        <dbReference type="Proteomes" id="UP001255416"/>
    </source>
</evidence>
<keyword evidence="1" id="KW-0472">Membrane</keyword>
<evidence type="ECO:0000256" key="1">
    <source>
        <dbReference type="SAM" id="Phobius"/>
    </source>
</evidence>
<reference evidence="3" key="1">
    <citation type="submission" date="2023-05" db="EMBL/GenBank/DDBJ databases">
        <title>Sedimentitalea sp. nov. JM2-8.</title>
        <authorList>
            <person name="Huang J."/>
        </authorList>
    </citation>
    <scope>NUCLEOTIDE SEQUENCE [LARGE SCALE GENOMIC DNA]</scope>
    <source>
        <strain evidence="3">KHS03</strain>
    </source>
</reference>
<feature type="transmembrane region" description="Helical" evidence="1">
    <location>
        <begin position="65"/>
        <end position="88"/>
    </location>
</feature>
<dbReference type="RefSeq" id="WP_316772429.1">
    <property type="nucleotide sequence ID" value="NZ_JASMWN010000001.1"/>
</dbReference>
<comment type="caution">
    <text evidence="2">The sequence shown here is derived from an EMBL/GenBank/DDBJ whole genome shotgun (WGS) entry which is preliminary data.</text>
</comment>
<keyword evidence="1" id="KW-0812">Transmembrane</keyword>
<keyword evidence="3" id="KW-1185">Reference proteome</keyword>
<accession>A0ABU3V8K9</accession>
<name>A0ABU3V8K9_9RHOB</name>
<dbReference type="EMBL" id="JASMWN010000001">
    <property type="protein sequence ID" value="MDU9002508.1"/>
    <property type="molecule type" value="Genomic_DNA"/>
</dbReference>
<proteinExistence type="predicted"/>
<gene>
    <name evidence="2" type="ORF">QO231_01430</name>
</gene>
<dbReference type="Proteomes" id="UP001255416">
    <property type="component" value="Unassembled WGS sequence"/>
</dbReference>
<sequence>MTRGGPDSELSDKMQPSMILERQNYRRRRLMDAARILPLLGALLFALPLLWPASGPEGDLGDDGVAMSSAIIYVFSVWSALIVSILVFGKSTQAWSRPSDDQG</sequence>
<evidence type="ECO:0000313" key="2">
    <source>
        <dbReference type="EMBL" id="MDU9002508.1"/>
    </source>
</evidence>
<organism evidence="2 3">
    <name type="scientific">Sedimentitalea todarodis</name>
    <dbReference type="NCBI Taxonomy" id="1631240"/>
    <lineage>
        <taxon>Bacteria</taxon>
        <taxon>Pseudomonadati</taxon>
        <taxon>Pseudomonadota</taxon>
        <taxon>Alphaproteobacteria</taxon>
        <taxon>Rhodobacterales</taxon>
        <taxon>Paracoccaceae</taxon>
        <taxon>Sedimentitalea</taxon>
    </lineage>
</organism>